<keyword evidence="1" id="KW-0472">Membrane</keyword>
<dbReference type="GO" id="GO:0005886">
    <property type="term" value="C:plasma membrane"/>
    <property type="evidence" value="ECO:0007669"/>
    <property type="project" value="TreeGrafter"/>
</dbReference>
<evidence type="ECO:0000256" key="1">
    <source>
        <dbReference type="SAM" id="Phobius"/>
    </source>
</evidence>
<feature type="transmembrane region" description="Helical" evidence="1">
    <location>
        <begin position="231"/>
        <end position="248"/>
    </location>
</feature>
<gene>
    <name evidence="2" type="ORF">H9L42_04420</name>
</gene>
<organism evidence="2 3">
    <name type="scientific">Zhenpiania hominis</name>
    <dbReference type="NCBI Taxonomy" id="2763644"/>
    <lineage>
        <taxon>Bacteria</taxon>
        <taxon>Bacillati</taxon>
        <taxon>Bacillota</taxon>
        <taxon>Clostridia</taxon>
        <taxon>Peptostreptococcales</taxon>
        <taxon>Anaerovoracaceae</taxon>
        <taxon>Zhenpiania</taxon>
    </lineage>
</organism>
<sequence>MDTTTFISALGVFAAMAGMAILIFKRVSPILIGPMAAILVCLTSQIPVFKGVTETYMSGVTDFFLSYFFIFLLGNIFGNLYQNSGAASKIGSIISRKFGAKNCMLACMLSAAILSYGGINSFVIIFSVYPIALKLFEDADYPTYLLPGIVCGGMWTFAMTGPFTPQIPNIVSMQYLGTPSYAGLLPGLSGALVMAVSIVLFMNHQGKKAKLRGEHFQWPESVKRIEEEENAPNGIVSIIPIAFVLIVFNVTKLDIVICLLMGIVLALILFFPYLPKSEMLEMFNSAALSSITVILNTAVIVGFGSVVKETAFYEFATQMLLHSDANPYVVAAVGANVSAGILGSASGGIALMYETLGDTFLHYGAQGYNLEFIHRLCADGSGGLDSLPWNGSIVSVFAICNTTHKLSYKYNFVTCLVIPIAATFLVALPLCIIFG</sequence>
<feature type="transmembrane region" description="Helical" evidence="1">
    <location>
        <begin position="64"/>
        <end position="82"/>
    </location>
</feature>
<dbReference type="PANTHER" id="PTHR30354">
    <property type="entry name" value="GNT FAMILY GLUCONATE TRANSPORTER"/>
    <property type="match status" value="1"/>
</dbReference>
<comment type="caution">
    <text evidence="2">The sequence shown here is derived from an EMBL/GenBank/DDBJ whole genome shotgun (WGS) entry which is preliminary data.</text>
</comment>
<dbReference type="InterPro" id="IPR003474">
    <property type="entry name" value="Glcn_transporter"/>
</dbReference>
<dbReference type="Proteomes" id="UP000602647">
    <property type="component" value="Unassembled WGS sequence"/>
</dbReference>
<reference evidence="2" key="1">
    <citation type="submission" date="2020-08" db="EMBL/GenBank/DDBJ databases">
        <title>Genome public.</title>
        <authorList>
            <person name="Liu C."/>
            <person name="Sun Q."/>
        </authorList>
    </citation>
    <scope>NUCLEOTIDE SEQUENCE</scope>
    <source>
        <strain evidence="2">BX12</strain>
    </source>
</reference>
<protein>
    <submittedName>
        <fullName evidence="2">GntP family permease</fullName>
    </submittedName>
</protein>
<dbReference type="AlphaFoldDB" id="A0A923NHD9"/>
<feature type="transmembrane region" description="Helical" evidence="1">
    <location>
        <begin position="141"/>
        <end position="160"/>
    </location>
</feature>
<dbReference type="RefSeq" id="WP_187302177.1">
    <property type="nucleotide sequence ID" value="NZ_JACRYT010000003.1"/>
</dbReference>
<evidence type="ECO:0000313" key="2">
    <source>
        <dbReference type="EMBL" id="MBC6679068.1"/>
    </source>
</evidence>
<feature type="transmembrane region" description="Helical" evidence="1">
    <location>
        <begin position="181"/>
        <end position="202"/>
    </location>
</feature>
<keyword evidence="1" id="KW-0812">Transmembrane</keyword>
<dbReference type="GO" id="GO:0015128">
    <property type="term" value="F:gluconate transmembrane transporter activity"/>
    <property type="evidence" value="ECO:0007669"/>
    <property type="project" value="InterPro"/>
</dbReference>
<feature type="transmembrane region" description="Helical" evidence="1">
    <location>
        <begin position="286"/>
        <end position="307"/>
    </location>
</feature>
<dbReference type="EMBL" id="JACRYT010000003">
    <property type="protein sequence ID" value="MBC6679068.1"/>
    <property type="molecule type" value="Genomic_DNA"/>
</dbReference>
<evidence type="ECO:0000313" key="3">
    <source>
        <dbReference type="Proteomes" id="UP000602647"/>
    </source>
</evidence>
<name>A0A923NHD9_9FIRM</name>
<keyword evidence="3" id="KW-1185">Reference proteome</keyword>
<feature type="transmembrane region" description="Helical" evidence="1">
    <location>
        <begin position="6"/>
        <end position="24"/>
    </location>
</feature>
<feature type="transmembrane region" description="Helical" evidence="1">
    <location>
        <begin position="103"/>
        <end position="129"/>
    </location>
</feature>
<dbReference type="Pfam" id="PF02447">
    <property type="entry name" value="GntP_permease"/>
    <property type="match status" value="1"/>
</dbReference>
<feature type="transmembrane region" description="Helical" evidence="1">
    <location>
        <begin position="328"/>
        <end position="353"/>
    </location>
</feature>
<keyword evidence="1" id="KW-1133">Transmembrane helix</keyword>
<accession>A0A923NHD9</accession>
<dbReference type="PANTHER" id="PTHR30354:SF7">
    <property type="entry name" value="BLL7963 PROTEIN"/>
    <property type="match status" value="1"/>
</dbReference>
<feature type="transmembrane region" description="Helical" evidence="1">
    <location>
        <begin position="410"/>
        <end position="434"/>
    </location>
</feature>
<feature type="transmembrane region" description="Helical" evidence="1">
    <location>
        <begin position="31"/>
        <end position="52"/>
    </location>
</feature>
<proteinExistence type="predicted"/>
<feature type="transmembrane region" description="Helical" evidence="1">
    <location>
        <begin position="255"/>
        <end position="274"/>
    </location>
</feature>